<protein>
    <recommendedName>
        <fullName evidence="3">Aminotransferase-like plant mobile domain-containing protein</fullName>
    </recommendedName>
</protein>
<dbReference type="AlphaFoldDB" id="A0A5J4ZXZ2"/>
<sequence>MADPSEDANMEAREEVMVSPTGGNPTIRTAHFLRPTVTSIKDSNLKLPSLFLSSKPSISEFQKLPLKVLFCGWRCPTEKWKAWVHRLKPIYQPLWKKADGLVKMGADETVITLRAPFQLVQLWAWERFPTLRPVPNATGCGEPKSARWHGLKKLNVENLRMAIDCAGECFLWRPYATFASNLMFGKFYRENEVWVLVKSDMEEELESFARCLRVCELVGLDCIEQYLPRRVAMQFGMDQDIPGCVARFNETPENAWSSYNRLIRDAKLYIPPRLFESDVTAQYLNWWNQLMLGLEDAAKGIVRKRRSKTYRRWPRVFRGNREDNHAFYRMEDVEQDKLKVAEILKFSNNHNSVRNGLAGDDKPLPGNHFQIPLTLVADIGVAKGMESLTKPVEVSMQSKALLGRPKISMEDANVSKEKGPSMSVKSEEESSSYGETEILALELEARINKLERLVAGLSAEKIGHRFEGKRPT</sequence>
<keyword evidence="1" id="KW-0175">Coiled coil</keyword>
<feature type="region of interest" description="Disordered" evidence="2">
    <location>
        <begin position="1"/>
        <end position="20"/>
    </location>
</feature>
<evidence type="ECO:0000313" key="5">
    <source>
        <dbReference type="Proteomes" id="UP000325577"/>
    </source>
</evidence>
<dbReference type="OrthoDB" id="1572276at2759"/>
<feature type="coiled-coil region" evidence="1">
    <location>
        <begin position="433"/>
        <end position="460"/>
    </location>
</feature>
<name>A0A5J4ZXZ2_9ASTE</name>
<dbReference type="GO" id="GO:0010073">
    <property type="term" value="P:meristem maintenance"/>
    <property type="evidence" value="ECO:0007669"/>
    <property type="project" value="InterPro"/>
</dbReference>
<organism evidence="4 5">
    <name type="scientific">Nyssa sinensis</name>
    <dbReference type="NCBI Taxonomy" id="561372"/>
    <lineage>
        <taxon>Eukaryota</taxon>
        <taxon>Viridiplantae</taxon>
        <taxon>Streptophyta</taxon>
        <taxon>Embryophyta</taxon>
        <taxon>Tracheophyta</taxon>
        <taxon>Spermatophyta</taxon>
        <taxon>Magnoliopsida</taxon>
        <taxon>eudicotyledons</taxon>
        <taxon>Gunneridae</taxon>
        <taxon>Pentapetalae</taxon>
        <taxon>asterids</taxon>
        <taxon>Cornales</taxon>
        <taxon>Nyssaceae</taxon>
        <taxon>Nyssa</taxon>
    </lineage>
</organism>
<dbReference type="Pfam" id="PF10536">
    <property type="entry name" value="PMD"/>
    <property type="match status" value="1"/>
</dbReference>
<dbReference type="InterPro" id="IPR019557">
    <property type="entry name" value="AminoTfrase-like_pln_mobile"/>
</dbReference>
<evidence type="ECO:0000313" key="4">
    <source>
        <dbReference type="EMBL" id="KAA8523703.1"/>
    </source>
</evidence>
<dbReference type="InterPro" id="IPR044824">
    <property type="entry name" value="MAIN-like"/>
</dbReference>
<dbReference type="Proteomes" id="UP000325577">
    <property type="component" value="Linkage Group LG4"/>
</dbReference>
<dbReference type="PANTHER" id="PTHR46033">
    <property type="entry name" value="PROTEIN MAIN-LIKE 2"/>
    <property type="match status" value="1"/>
</dbReference>
<reference evidence="4 5" key="1">
    <citation type="submission" date="2019-09" db="EMBL/GenBank/DDBJ databases">
        <title>A chromosome-level genome assembly of the Chinese tupelo Nyssa sinensis.</title>
        <authorList>
            <person name="Yang X."/>
            <person name="Kang M."/>
            <person name="Yang Y."/>
            <person name="Xiong H."/>
            <person name="Wang M."/>
            <person name="Zhang Z."/>
            <person name="Wang Z."/>
            <person name="Wu H."/>
            <person name="Ma T."/>
            <person name="Liu J."/>
            <person name="Xi Z."/>
        </authorList>
    </citation>
    <scope>NUCLEOTIDE SEQUENCE [LARGE SCALE GENOMIC DNA]</scope>
    <source>
        <strain evidence="4">J267</strain>
        <tissue evidence="4">Leaf</tissue>
    </source>
</reference>
<feature type="region of interest" description="Disordered" evidence="2">
    <location>
        <begin position="410"/>
        <end position="431"/>
    </location>
</feature>
<evidence type="ECO:0000256" key="2">
    <source>
        <dbReference type="SAM" id="MobiDB-lite"/>
    </source>
</evidence>
<keyword evidence="5" id="KW-1185">Reference proteome</keyword>
<dbReference type="EMBL" id="CM018047">
    <property type="protein sequence ID" value="KAA8523703.1"/>
    <property type="molecule type" value="Genomic_DNA"/>
</dbReference>
<evidence type="ECO:0000256" key="1">
    <source>
        <dbReference type="SAM" id="Coils"/>
    </source>
</evidence>
<accession>A0A5J4ZXZ2</accession>
<proteinExistence type="predicted"/>
<dbReference type="PANTHER" id="PTHR46033:SF80">
    <property type="entry name" value="PROTEIN MAIN-LIKE 2-LIKE"/>
    <property type="match status" value="1"/>
</dbReference>
<gene>
    <name evidence="4" type="ORF">F0562_010126</name>
</gene>
<feature type="domain" description="Aminotransferase-like plant mobile" evidence="3">
    <location>
        <begin position="108"/>
        <end position="288"/>
    </location>
</feature>
<feature type="compositionally biased region" description="Basic and acidic residues" evidence="2">
    <location>
        <begin position="410"/>
        <end position="419"/>
    </location>
</feature>
<evidence type="ECO:0000259" key="3">
    <source>
        <dbReference type="Pfam" id="PF10536"/>
    </source>
</evidence>